<evidence type="ECO:0000313" key="3">
    <source>
        <dbReference type="Proteomes" id="UP000437131"/>
    </source>
</evidence>
<dbReference type="RefSeq" id="WP_155084739.1">
    <property type="nucleotide sequence ID" value="NZ_WMIA01000042.1"/>
</dbReference>
<evidence type="ECO:0000313" key="2">
    <source>
        <dbReference type="EMBL" id="MTF40679.1"/>
    </source>
</evidence>
<accession>A0A844H0V9</accession>
<dbReference type="InterPro" id="IPR039018">
    <property type="entry name" value="VapC20-like"/>
</dbReference>
<dbReference type="AlphaFoldDB" id="A0A844H0V9"/>
<proteinExistence type="predicted"/>
<dbReference type="GO" id="GO:0016075">
    <property type="term" value="P:rRNA catabolic process"/>
    <property type="evidence" value="ECO:0007669"/>
    <property type="project" value="TreeGrafter"/>
</dbReference>
<dbReference type="Pfam" id="PF01850">
    <property type="entry name" value="PIN"/>
    <property type="match status" value="1"/>
</dbReference>
<organism evidence="2 3">
    <name type="scientific">Cyanobacterium aponinum 0216</name>
    <dbReference type="NCBI Taxonomy" id="2676140"/>
    <lineage>
        <taxon>Bacteria</taxon>
        <taxon>Bacillati</taxon>
        <taxon>Cyanobacteriota</taxon>
        <taxon>Cyanophyceae</taxon>
        <taxon>Oscillatoriophycideae</taxon>
        <taxon>Chroococcales</taxon>
        <taxon>Geminocystaceae</taxon>
        <taxon>Cyanobacterium</taxon>
    </lineage>
</organism>
<feature type="domain" description="PIN" evidence="1">
    <location>
        <begin position="2"/>
        <end position="132"/>
    </location>
</feature>
<name>A0A844H0V9_9CHRO</name>
<dbReference type="InterPro" id="IPR029060">
    <property type="entry name" value="PIN-like_dom_sf"/>
</dbReference>
<dbReference type="PANTHER" id="PTHR42188">
    <property type="entry name" value="23S RRNA-SPECIFIC ENDONUCLEASE VAPC20"/>
    <property type="match status" value="1"/>
</dbReference>
<dbReference type="Proteomes" id="UP000437131">
    <property type="component" value="Unassembled WGS sequence"/>
</dbReference>
<dbReference type="EMBL" id="WMIA01000042">
    <property type="protein sequence ID" value="MTF40679.1"/>
    <property type="molecule type" value="Genomic_DNA"/>
</dbReference>
<sequence length="148" mass="17508">MIIVDTGFWISLFNDKDQYHQRAKKTLAKYSSEPLVTTWSVLTESCHLLLQRSSTKQKGVEKQVQLINLFDQYPEMFKIFNIREHHFPKIKELMKKYADLPMDLADASLVILAEDLGDGRILSVDNRDFNAYRWKQTHPFTNLFFDYE</sequence>
<dbReference type="GO" id="GO:0004521">
    <property type="term" value="F:RNA endonuclease activity"/>
    <property type="evidence" value="ECO:0007669"/>
    <property type="project" value="InterPro"/>
</dbReference>
<evidence type="ECO:0000259" key="1">
    <source>
        <dbReference type="Pfam" id="PF01850"/>
    </source>
</evidence>
<dbReference type="PANTHER" id="PTHR42188:SF1">
    <property type="entry name" value="23S RRNA-SPECIFIC ENDONUCLEASE VAPC20"/>
    <property type="match status" value="1"/>
</dbReference>
<dbReference type="SUPFAM" id="SSF88723">
    <property type="entry name" value="PIN domain-like"/>
    <property type="match status" value="1"/>
</dbReference>
<gene>
    <name evidence="2" type="ORF">GGC33_17365</name>
</gene>
<reference evidence="2 3" key="1">
    <citation type="submission" date="2019-11" db="EMBL/GenBank/DDBJ databases">
        <title>Isolation of a new High Light Tolerant Cyanobacteria.</title>
        <authorList>
            <person name="Dobson Z."/>
            <person name="Vaughn N."/>
            <person name="Vaughn M."/>
            <person name="Fromme P."/>
            <person name="Mazor Y."/>
        </authorList>
    </citation>
    <scope>NUCLEOTIDE SEQUENCE [LARGE SCALE GENOMIC DNA]</scope>
    <source>
        <strain evidence="2 3">0216</strain>
    </source>
</reference>
<comment type="caution">
    <text evidence="2">The sequence shown here is derived from an EMBL/GenBank/DDBJ whole genome shotgun (WGS) entry which is preliminary data.</text>
</comment>
<dbReference type="Gene3D" id="3.40.50.1010">
    <property type="entry name" value="5'-nuclease"/>
    <property type="match status" value="1"/>
</dbReference>
<dbReference type="InterPro" id="IPR002716">
    <property type="entry name" value="PIN_dom"/>
</dbReference>
<protein>
    <submittedName>
        <fullName evidence="2">PIN domain-containing protein</fullName>
    </submittedName>
</protein>